<organism evidence="2 3">
    <name type="scientific">Novosphingobium lindaniclasticum LE124</name>
    <dbReference type="NCBI Taxonomy" id="1096930"/>
    <lineage>
        <taxon>Bacteria</taxon>
        <taxon>Pseudomonadati</taxon>
        <taxon>Pseudomonadota</taxon>
        <taxon>Alphaproteobacteria</taxon>
        <taxon>Sphingomonadales</taxon>
        <taxon>Sphingomonadaceae</taxon>
        <taxon>Novosphingobium</taxon>
    </lineage>
</organism>
<accession>T0GTB5</accession>
<dbReference type="eggNOG" id="COG2267">
    <property type="taxonomic scope" value="Bacteria"/>
</dbReference>
<dbReference type="SUPFAM" id="SSF53474">
    <property type="entry name" value="alpha/beta-Hydrolases"/>
    <property type="match status" value="1"/>
</dbReference>
<dbReference type="InterPro" id="IPR022742">
    <property type="entry name" value="Hydrolase_4"/>
</dbReference>
<gene>
    <name evidence="2" type="ORF">L284_23370</name>
</gene>
<feature type="domain" description="Serine aminopeptidase S33" evidence="1">
    <location>
        <begin position="63"/>
        <end position="320"/>
    </location>
</feature>
<proteinExistence type="predicted"/>
<dbReference type="PATRIC" id="fig|1096930.3.peg.4600"/>
<dbReference type="RefSeq" id="WP_021236326.1">
    <property type="nucleotide sequence ID" value="NZ_ATHL01000156.1"/>
</dbReference>
<evidence type="ECO:0000313" key="2">
    <source>
        <dbReference type="EMBL" id="EQB07191.1"/>
    </source>
</evidence>
<dbReference type="PANTHER" id="PTHR11614">
    <property type="entry name" value="PHOSPHOLIPASE-RELATED"/>
    <property type="match status" value="1"/>
</dbReference>
<protein>
    <recommendedName>
        <fullName evidence="1">Serine aminopeptidase S33 domain-containing protein</fullName>
    </recommendedName>
</protein>
<dbReference type="InterPro" id="IPR029058">
    <property type="entry name" value="AB_hydrolase_fold"/>
</dbReference>
<comment type="caution">
    <text evidence="2">The sequence shown here is derived from an EMBL/GenBank/DDBJ whole genome shotgun (WGS) entry which is preliminary data.</text>
</comment>
<dbReference type="Gene3D" id="3.40.50.1820">
    <property type="entry name" value="alpha/beta hydrolase"/>
    <property type="match status" value="1"/>
</dbReference>
<keyword evidence="3" id="KW-1185">Reference proteome</keyword>
<evidence type="ECO:0000313" key="3">
    <source>
        <dbReference type="Proteomes" id="UP000015527"/>
    </source>
</evidence>
<dbReference type="InterPro" id="IPR051044">
    <property type="entry name" value="MAG_DAG_Lipase"/>
</dbReference>
<dbReference type="EMBL" id="ATHL01000156">
    <property type="protein sequence ID" value="EQB07191.1"/>
    <property type="molecule type" value="Genomic_DNA"/>
</dbReference>
<sequence>MTIPATQNKPEPGDFSPSFREIAQQAAKARRAIPEGVVESFWTGPSGPEPLRRIDWPQVTQAEARGSILFLPGRGDSYEKWLETLEQWHLEGWAVSSIDWRGQALSGRFGLDATTGHVPDFNLWIEDLAAFWSDWVADRPGPHVLIGHSMGGHLALRAVAEGKVKPDSLVLSAPMLGIHPAWIAPGVLHAVARGIVRFGDSRRPAWKHSEKPELLPQARSRLLTHDKGRYADEDWWRSRRPGIAMGPASWGWIERALASICLLDRKAMLEAVQVPVLLLATRHDGLVSWPAIRRAARRLPHAELLAYGHEARHEILRESDPIRDRALAVIRDFLNRTALVRG</sequence>
<dbReference type="Pfam" id="PF12146">
    <property type="entry name" value="Hydrolase_4"/>
    <property type="match status" value="1"/>
</dbReference>
<dbReference type="Proteomes" id="UP000015527">
    <property type="component" value="Unassembled WGS sequence"/>
</dbReference>
<name>T0GTB5_9SPHN</name>
<reference evidence="2 3" key="1">
    <citation type="journal article" date="2013" name="Genome Announc.">
        <title>Genome Sequence of Novosphingobium lindaniclasticum LE124T, Isolated from a Hexachlorocyclohexane Dumpsite.</title>
        <authorList>
            <person name="Saxena A."/>
            <person name="Nayyar N."/>
            <person name="Sangwan N."/>
            <person name="Kumari R."/>
            <person name="Khurana J.P."/>
            <person name="Lal R."/>
        </authorList>
    </citation>
    <scope>NUCLEOTIDE SEQUENCE [LARGE SCALE GENOMIC DNA]</scope>
    <source>
        <strain evidence="2 3">LE124</strain>
    </source>
</reference>
<evidence type="ECO:0000259" key="1">
    <source>
        <dbReference type="Pfam" id="PF12146"/>
    </source>
</evidence>
<dbReference type="AlphaFoldDB" id="T0GTB5"/>